<accession>A0ABS8SD46</accession>
<gene>
    <name evidence="1" type="ORF">HAX54_033234</name>
</gene>
<organism evidence="1 2">
    <name type="scientific">Datura stramonium</name>
    <name type="common">Jimsonweed</name>
    <name type="synonym">Common thornapple</name>
    <dbReference type="NCBI Taxonomy" id="4076"/>
    <lineage>
        <taxon>Eukaryota</taxon>
        <taxon>Viridiplantae</taxon>
        <taxon>Streptophyta</taxon>
        <taxon>Embryophyta</taxon>
        <taxon>Tracheophyta</taxon>
        <taxon>Spermatophyta</taxon>
        <taxon>Magnoliopsida</taxon>
        <taxon>eudicotyledons</taxon>
        <taxon>Gunneridae</taxon>
        <taxon>Pentapetalae</taxon>
        <taxon>asterids</taxon>
        <taxon>lamiids</taxon>
        <taxon>Solanales</taxon>
        <taxon>Solanaceae</taxon>
        <taxon>Solanoideae</taxon>
        <taxon>Datureae</taxon>
        <taxon>Datura</taxon>
    </lineage>
</organism>
<comment type="caution">
    <text evidence="1">The sequence shown here is derived from an EMBL/GenBank/DDBJ whole genome shotgun (WGS) entry which is preliminary data.</text>
</comment>
<sequence length="90" mass="9863">MEKRVTSTLTGEARLLCLEDFLSSCTDGNGRLLNLIDSIEVKTSLGAFQIVIEVEQKVKGDMEANQETKTIVEDMNTITTGEVARTPALM</sequence>
<keyword evidence="2" id="KW-1185">Reference proteome</keyword>
<name>A0ABS8SD46_DATST</name>
<protein>
    <submittedName>
        <fullName evidence="1">Uncharacterized protein</fullName>
    </submittedName>
</protein>
<evidence type="ECO:0000313" key="2">
    <source>
        <dbReference type="Proteomes" id="UP000823775"/>
    </source>
</evidence>
<proteinExistence type="predicted"/>
<dbReference type="Proteomes" id="UP000823775">
    <property type="component" value="Unassembled WGS sequence"/>
</dbReference>
<evidence type="ECO:0000313" key="1">
    <source>
        <dbReference type="EMBL" id="MCD7456800.1"/>
    </source>
</evidence>
<reference evidence="1 2" key="1">
    <citation type="journal article" date="2021" name="BMC Genomics">
        <title>Datura genome reveals duplications of psychoactive alkaloid biosynthetic genes and high mutation rate following tissue culture.</title>
        <authorList>
            <person name="Rajewski A."/>
            <person name="Carter-House D."/>
            <person name="Stajich J."/>
            <person name="Litt A."/>
        </authorList>
    </citation>
    <scope>NUCLEOTIDE SEQUENCE [LARGE SCALE GENOMIC DNA]</scope>
    <source>
        <strain evidence="1">AR-01</strain>
    </source>
</reference>
<dbReference type="EMBL" id="JACEIK010000425">
    <property type="protein sequence ID" value="MCD7456800.1"/>
    <property type="molecule type" value="Genomic_DNA"/>
</dbReference>